<dbReference type="EMBL" id="FLUM01000001">
    <property type="protein sequence ID" value="SBV97174.1"/>
    <property type="molecule type" value="Genomic_DNA"/>
</dbReference>
<reference evidence="2" key="1">
    <citation type="submission" date="2016-04" db="EMBL/GenBank/DDBJ databases">
        <authorList>
            <person name="Evans L.H."/>
            <person name="Alamgir A."/>
            <person name="Owens N."/>
            <person name="Weber N.D."/>
            <person name="Virtaneva K."/>
            <person name="Barbian K."/>
            <person name="Babar A."/>
            <person name="Rosenke K."/>
        </authorList>
    </citation>
    <scope>NUCLEOTIDE SEQUENCE</scope>
    <source>
        <strain evidence="2">86-1</strain>
    </source>
</reference>
<proteinExistence type="predicted"/>
<protein>
    <recommendedName>
        <fullName evidence="3">DUF4876 domain-containing protein</fullName>
    </recommendedName>
</protein>
<dbReference type="AlphaFoldDB" id="A0A212JCK5"/>
<dbReference type="Pfam" id="PF16215">
    <property type="entry name" value="DUF4876"/>
    <property type="match status" value="1"/>
</dbReference>
<organism evidence="2">
    <name type="scientific">uncultured Dysgonomonas sp</name>
    <dbReference type="NCBI Taxonomy" id="206096"/>
    <lineage>
        <taxon>Bacteria</taxon>
        <taxon>Pseudomonadati</taxon>
        <taxon>Bacteroidota</taxon>
        <taxon>Bacteroidia</taxon>
        <taxon>Bacteroidales</taxon>
        <taxon>Dysgonomonadaceae</taxon>
        <taxon>Dysgonomonas</taxon>
        <taxon>environmental samples</taxon>
    </lineage>
</organism>
<sequence length="416" mass="46457">MKTKNILAYILLFSSLLFMACNSFEEASDAGEVSEIDVKISVQSLVPGVTSYEGFTITFKNVKYGTVYTSELNESSITQLKVIPGIYQIDVSGEFIDDSHDTYLLNGNKVNFPVVEDGATIDITVNGLRKNDLMFKEIFYAGTANFYFRNQFYEIYNNSEDQIIYLDGVHFANLAPLTATTKLPLWPEEDGDRYVYAERVWKFPGNGTDYPLAPGESCVISQFAANHQLPQYNPNSPINGFSSEFEFNMDNANYPDQPAIDMTHVFYDGLETKGSLPQYLTSVFGGAYVIFKPLAGDVYDPVNDLSMRTKDLSVTATKLYAKIPITYVIDAVEAGHNESMLTAKRVPAALDKGMTYVGATYNSQGVARKKIGEHKDGTPILQDLNNSTEDFDRGVVPEFRRYGSKMPSWNHTLTNK</sequence>
<name>A0A212JCK5_9BACT</name>
<feature type="signal peptide" evidence="1">
    <location>
        <begin position="1"/>
        <end position="20"/>
    </location>
</feature>
<keyword evidence="1" id="KW-0732">Signal</keyword>
<evidence type="ECO:0008006" key="3">
    <source>
        <dbReference type="Google" id="ProtNLM"/>
    </source>
</evidence>
<evidence type="ECO:0000313" key="2">
    <source>
        <dbReference type="EMBL" id="SBV97174.1"/>
    </source>
</evidence>
<dbReference type="RefSeq" id="WP_296940133.1">
    <property type="nucleotide sequence ID" value="NZ_LT599032.1"/>
</dbReference>
<dbReference type="PROSITE" id="PS51257">
    <property type="entry name" value="PROKAR_LIPOPROTEIN"/>
    <property type="match status" value="1"/>
</dbReference>
<dbReference type="InterPro" id="IPR032627">
    <property type="entry name" value="DUF4876"/>
</dbReference>
<gene>
    <name evidence="2" type="ORF">KL86DYS1_11840</name>
</gene>
<accession>A0A212JCK5</accession>
<evidence type="ECO:0000256" key="1">
    <source>
        <dbReference type="SAM" id="SignalP"/>
    </source>
</evidence>
<feature type="chain" id="PRO_5013075288" description="DUF4876 domain-containing protein" evidence="1">
    <location>
        <begin position="21"/>
        <end position="416"/>
    </location>
</feature>